<organism evidence="1">
    <name type="scientific">Ixodes ricinus</name>
    <name type="common">Common tick</name>
    <name type="synonym">Acarus ricinus</name>
    <dbReference type="NCBI Taxonomy" id="34613"/>
    <lineage>
        <taxon>Eukaryota</taxon>
        <taxon>Metazoa</taxon>
        <taxon>Ecdysozoa</taxon>
        <taxon>Arthropoda</taxon>
        <taxon>Chelicerata</taxon>
        <taxon>Arachnida</taxon>
        <taxon>Acari</taxon>
        <taxon>Parasitiformes</taxon>
        <taxon>Ixodida</taxon>
        <taxon>Ixodoidea</taxon>
        <taxon>Ixodidae</taxon>
        <taxon>Ixodinae</taxon>
        <taxon>Ixodes</taxon>
    </lineage>
</organism>
<evidence type="ECO:0000313" key="1">
    <source>
        <dbReference type="EMBL" id="JAR94035.1"/>
    </source>
</evidence>
<dbReference type="EMBL" id="GEGO01001369">
    <property type="protein sequence ID" value="JAR94035.1"/>
    <property type="molecule type" value="Transcribed_RNA"/>
</dbReference>
<name>A0A147BUM8_IXORI</name>
<accession>A0A147BUM8</accession>
<dbReference type="AlphaFoldDB" id="A0A147BUM8"/>
<feature type="non-terminal residue" evidence="1">
    <location>
        <position position="1"/>
    </location>
</feature>
<proteinExistence type="predicted"/>
<sequence>FKAKTLHAPFRKKVAVLCPKDGHTNTLSSTGLRNKTQRKAQQRRCFVTEACGVRRTCVVGERDVITGAPGKKGRCGTLLVGMLSHSYK</sequence>
<reference evidence="1" key="1">
    <citation type="journal article" date="2018" name="PLoS Negl. Trop. Dis.">
        <title>Sialome diversity of ticks revealed by RNAseq of single tick salivary glands.</title>
        <authorList>
            <person name="Perner J."/>
            <person name="Kropackova S."/>
            <person name="Kopacek P."/>
            <person name="Ribeiro J.M."/>
        </authorList>
    </citation>
    <scope>NUCLEOTIDE SEQUENCE</scope>
    <source>
        <strain evidence="1">Siblings of single egg batch collected in Ceske Budejovice</strain>
        <tissue evidence="1">Salivary glands</tissue>
    </source>
</reference>
<protein>
    <submittedName>
        <fullName evidence="1">Uncharacterized protein</fullName>
    </submittedName>
</protein>